<keyword evidence="5" id="KW-0325">Glycoprotein</keyword>
<evidence type="ECO:0000256" key="5">
    <source>
        <dbReference type="ARBA" id="ARBA00023180"/>
    </source>
</evidence>
<evidence type="ECO:0000256" key="1">
    <source>
        <dbReference type="ARBA" id="ARBA00004606"/>
    </source>
</evidence>
<dbReference type="RefSeq" id="XP_015887380.1">
    <property type="nucleotide sequence ID" value="XM_016031894.4"/>
</dbReference>
<keyword evidence="3" id="KW-0808">Transferase</keyword>
<evidence type="ECO:0000256" key="3">
    <source>
        <dbReference type="ARBA" id="ARBA00022679"/>
    </source>
</evidence>
<dbReference type="PANTHER" id="PTHR45719">
    <property type="entry name" value="GLYCOSYLTRANSFERASE"/>
    <property type="match status" value="1"/>
</dbReference>
<comment type="subcellular location">
    <subcellularLocation>
        <location evidence="1">Membrane</location>
        <topology evidence="1">Single-pass type II membrane protein</topology>
    </subcellularLocation>
</comment>
<name>A0A6P3ZYU4_ZIZJJ</name>
<dbReference type="KEGG" id="zju:107422442"/>
<dbReference type="GO" id="GO:0016020">
    <property type="term" value="C:membrane"/>
    <property type="evidence" value="ECO:0007669"/>
    <property type="project" value="UniProtKB-SubCell"/>
</dbReference>
<sequence>MMGSLNMEKKWLFPLVMSSVLCIVLLATSLNMGLISSLHTINSIFSIFPSRLSSNQTSPVFAESKILLSPPPPSRPPIPRFAYLISGSKGDLDKLWRTLRALYHPLNHYVVHLDLESPAEERLQLAARLQNDTIFAQVGNVYMINKANMVTYRGPTMVANTLHACAILLKRSKDWDWFINLSASDYPLVTQDDLLYTFSTLSRDLNFIEHTSQLGWKEDKRAMPLIVDPGLYLNTKKDIYWVSPKRTLPTAFKLFTGSAWMVLSRSFSEYIIWGWDNLPRTLLMYYTNFVSSPEGYFQTVICNEPEFAKTAVNHDLHYISWDIPPKQHPHTLTVNDTAKMIASSAAFARKFKKDDPVLDIIDKDLLRRKKGRFTPGGWCAGSPKCSQVGNPTKLKPGPGAQRLRRLVVRLTMSAQFGQSQCK</sequence>
<dbReference type="SMR" id="A0A6P3ZYU4"/>
<dbReference type="AlphaFoldDB" id="A0A6P3ZYU4"/>
<keyword evidence="2" id="KW-0328">Glycosyltransferase</keyword>
<dbReference type="GeneID" id="107422442"/>
<accession>A0A6P3ZYU4</accession>
<dbReference type="GO" id="GO:0015020">
    <property type="term" value="F:glucuronosyltransferase activity"/>
    <property type="evidence" value="ECO:0007669"/>
    <property type="project" value="InterPro"/>
</dbReference>
<evidence type="ECO:0000256" key="2">
    <source>
        <dbReference type="ARBA" id="ARBA00022676"/>
    </source>
</evidence>
<evidence type="ECO:0000313" key="6">
    <source>
        <dbReference type="Proteomes" id="UP001652623"/>
    </source>
</evidence>
<dbReference type="InParanoid" id="A0A6P3ZYU4"/>
<reference evidence="7" key="1">
    <citation type="submission" date="2025-08" db="UniProtKB">
        <authorList>
            <consortium name="RefSeq"/>
        </authorList>
    </citation>
    <scope>IDENTIFICATION</scope>
    <source>
        <tissue evidence="7">Seedling</tissue>
    </source>
</reference>
<dbReference type="PANTHER" id="PTHR45719:SF7">
    <property type="entry name" value="OS01G0201100 PROTEIN"/>
    <property type="match status" value="1"/>
</dbReference>
<keyword evidence="6" id="KW-1185">Reference proteome</keyword>
<dbReference type="InterPro" id="IPR044610">
    <property type="entry name" value="GLCAT14A/B/C"/>
</dbReference>
<dbReference type="FunCoup" id="A0A6P3ZYU4">
    <property type="interactions" value="24"/>
</dbReference>
<keyword evidence="4" id="KW-0472">Membrane</keyword>
<evidence type="ECO:0000256" key="4">
    <source>
        <dbReference type="ARBA" id="ARBA00023136"/>
    </source>
</evidence>
<dbReference type="InterPro" id="IPR003406">
    <property type="entry name" value="Glyco_trans_14"/>
</dbReference>
<dbReference type="Pfam" id="PF02485">
    <property type="entry name" value="Branch"/>
    <property type="match status" value="1"/>
</dbReference>
<evidence type="ECO:0000313" key="7">
    <source>
        <dbReference type="RefSeq" id="XP_015887380.1"/>
    </source>
</evidence>
<organism evidence="6 7">
    <name type="scientific">Ziziphus jujuba</name>
    <name type="common">Chinese jujube</name>
    <name type="synonym">Ziziphus sativa</name>
    <dbReference type="NCBI Taxonomy" id="326968"/>
    <lineage>
        <taxon>Eukaryota</taxon>
        <taxon>Viridiplantae</taxon>
        <taxon>Streptophyta</taxon>
        <taxon>Embryophyta</taxon>
        <taxon>Tracheophyta</taxon>
        <taxon>Spermatophyta</taxon>
        <taxon>Magnoliopsida</taxon>
        <taxon>eudicotyledons</taxon>
        <taxon>Gunneridae</taxon>
        <taxon>Pentapetalae</taxon>
        <taxon>rosids</taxon>
        <taxon>fabids</taxon>
        <taxon>Rosales</taxon>
        <taxon>Rhamnaceae</taxon>
        <taxon>Paliureae</taxon>
        <taxon>Ziziphus</taxon>
    </lineage>
</organism>
<gene>
    <name evidence="7" type="primary">LOC107422442</name>
</gene>
<dbReference type="Proteomes" id="UP001652623">
    <property type="component" value="Chromosome 11"/>
</dbReference>
<protein>
    <submittedName>
        <fullName evidence="7">Beta-glucuronosyltransferase GlcAT14B</fullName>
    </submittedName>
</protein>
<proteinExistence type="predicted"/>